<feature type="transmembrane region" description="Helical" evidence="16">
    <location>
        <begin position="283"/>
        <end position="307"/>
    </location>
</feature>
<evidence type="ECO:0000256" key="16">
    <source>
        <dbReference type="SAM" id="Phobius"/>
    </source>
</evidence>
<keyword evidence="16" id="KW-1133">Transmembrane helix</keyword>
<dbReference type="InterPro" id="IPR036259">
    <property type="entry name" value="MFS_trans_sf"/>
</dbReference>
<protein>
    <recommendedName>
        <fullName evidence="15">Endo-1,3-beta-glucanase btgC</fullName>
    </recommendedName>
    <alternativeName>
        <fullName evidence="14">Laminarinase btgC</fullName>
    </alternativeName>
</protein>
<evidence type="ECO:0000313" key="18">
    <source>
        <dbReference type="Proteomes" id="UP000830583"/>
    </source>
</evidence>
<dbReference type="Pfam" id="PF00332">
    <property type="entry name" value="Glyco_hydro_17"/>
    <property type="match status" value="1"/>
</dbReference>
<keyword evidence="12" id="KW-0624">Polysaccharide degradation</keyword>
<keyword evidence="11" id="KW-0961">Cell wall biogenesis/degradation</keyword>
<keyword evidence="18" id="KW-1185">Reference proteome</keyword>
<feature type="transmembrane region" description="Helical" evidence="16">
    <location>
        <begin position="250"/>
        <end position="277"/>
    </location>
</feature>
<evidence type="ECO:0000256" key="1">
    <source>
        <dbReference type="ARBA" id="ARBA00004191"/>
    </source>
</evidence>
<evidence type="ECO:0000256" key="15">
    <source>
        <dbReference type="ARBA" id="ARBA00043078"/>
    </source>
</evidence>
<dbReference type="RefSeq" id="WP_248432975.1">
    <property type="nucleotide sequence ID" value="NZ_CP096205.1"/>
</dbReference>
<evidence type="ECO:0000256" key="9">
    <source>
        <dbReference type="ARBA" id="ARBA00023180"/>
    </source>
</evidence>
<keyword evidence="8 16" id="KW-0472">Membrane</keyword>
<feature type="transmembrane region" description="Helical" evidence="16">
    <location>
        <begin position="113"/>
        <end position="137"/>
    </location>
</feature>
<keyword evidence="6" id="KW-0732">Signal</keyword>
<keyword evidence="3" id="KW-1003">Cell membrane</keyword>
<gene>
    <name evidence="17" type="ORF">M0M57_10405</name>
</gene>
<comment type="function">
    <text evidence="13">Glucanases play a role in cell expansion during growth, in cell-cell fusion during mating, and in spore release during sporulation. This enzyme may be involved in beta-glucan degradation. Active on laminarin and lichenan.</text>
</comment>
<feature type="transmembrane region" description="Helical" evidence="16">
    <location>
        <begin position="390"/>
        <end position="412"/>
    </location>
</feature>
<reference evidence="17" key="1">
    <citation type="submission" date="2022-04" db="EMBL/GenBank/DDBJ databases">
        <title>Consumption of N2O by Flavobacterium azooxidireducens sp. nov. isolated from Decomposing Leaf Litter of Phragmites australis (Cav.).</title>
        <authorList>
            <person name="Behrendt U."/>
            <person name="Spanner T."/>
            <person name="Augustin J."/>
            <person name="Horn M.A."/>
            <person name="Kolb S."/>
            <person name="Ulrich A."/>
        </authorList>
    </citation>
    <scope>NUCLEOTIDE SEQUENCE</scope>
    <source>
        <strain evidence="17">IGB 4-14</strain>
    </source>
</reference>
<dbReference type="Gene3D" id="1.20.1250.20">
    <property type="entry name" value="MFS general substrate transporter like domains"/>
    <property type="match status" value="1"/>
</dbReference>
<dbReference type="Gene3D" id="3.20.20.80">
    <property type="entry name" value="Glycosidases"/>
    <property type="match status" value="1"/>
</dbReference>
<keyword evidence="4" id="KW-0134">Cell wall</keyword>
<organism evidence="17 18">
    <name type="scientific">Flavobacterium azooxidireducens</name>
    <dbReference type="NCBI Taxonomy" id="1871076"/>
    <lineage>
        <taxon>Bacteria</taxon>
        <taxon>Pseudomonadati</taxon>
        <taxon>Bacteroidota</taxon>
        <taxon>Flavobacteriia</taxon>
        <taxon>Flavobacteriales</taxon>
        <taxon>Flavobacteriaceae</taxon>
        <taxon>Flavobacterium</taxon>
    </lineage>
</organism>
<accession>A0ABY4KE22</accession>
<dbReference type="InterPro" id="IPR000490">
    <property type="entry name" value="Glyco_hydro_17"/>
</dbReference>
<evidence type="ECO:0000256" key="11">
    <source>
        <dbReference type="ARBA" id="ARBA00023316"/>
    </source>
</evidence>
<evidence type="ECO:0000256" key="4">
    <source>
        <dbReference type="ARBA" id="ARBA00022512"/>
    </source>
</evidence>
<dbReference type="SUPFAM" id="SSF51445">
    <property type="entry name" value="(Trans)glycosidases"/>
    <property type="match status" value="1"/>
</dbReference>
<feature type="transmembrane region" description="Helical" evidence="16">
    <location>
        <begin position="319"/>
        <end position="338"/>
    </location>
</feature>
<dbReference type="PANTHER" id="PTHR16631">
    <property type="entry name" value="GLUCAN 1,3-BETA-GLUCOSIDASE"/>
    <property type="match status" value="1"/>
</dbReference>
<feature type="transmembrane region" description="Helical" evidence="16">
    <location>
        <begin position="16"/>
        <end position="39"/>
    </location>
</feature>
<dbReference type="Pfam" id="PF13347">
    <property type="entry name" value="MFS_2"/>
    <property type="match status" value="1"/>
</dbReference>
<evidence type="ECO:0000256" key="12">
    <source>
        <dbReference type="ARBA" id="ARBA00023326"/>
    </source>
</evidence>
<dbReference type="PANTHER" id="PTHR16631:SF17">
    <property type="entry name" value="GLUCAN ENDO-1,3-BETA-GLUCOSIDASE BTGC"/>
    <property type="match status" value="1"/>
</dbReference>
<evidence type="ECO:0000256" key="2">
    <source>
        <dbReference type="ARBA" id="ARBA00004236"/>
    </source>
</evidence>
<dbReference type="InterPro" id="IPR050732">
    <property type="entry name" value="Beta-glucan_modifiers"/>
</dbReference>
<dbReference type="InterPro" id="IPR017853">
    <property type="entry name" value="GH"/>
</dbReference>
<evidence type="ECO:0000256" key="14">
    <source>
        <dbReference type="ARBA" id="ARBA00042373"/>
    </source>
</evidence>
<keyword evidence="5" id="KW-0964">Secreted</keyword>
<feature type="transmembrane region" description="Helical" evidence="16">
    <location>
        <begin position="344"/>
        <end position="369"/>
    </location>
</feature>
<comment type="subcellular location">
    <subcellularLocation>
        <location evidence="2">Cell membrane</location>
    </subcellularLocation>
    <subcellularLocation>
        <location evidence="1">Secreted</location>
        <location evidence="1">Cell wall</location>
    </subcellularLocation>
</comment>
<dbReference type="CDD" id="cd17332">
    <property type="entry name" value="MFS_MelB_like"/>
    <property type="match status" value="1"/>
</dbReference>
<evidence type="ECO:0000256" key="13">
    <source>
        <dbReference type="ARBA" id="ARBA00037649"/>
    </source>
</evidence>
<feature type="transmembrane region" description="Helical" evidence="16">
    <location>
        <begin position="189"/>
        <end position="208"/>
    </location>
</feature>
<dbReference type="Proteomes" id="UP000830583">
    <property type="component" value="Chromosome"/>
</dbReference>
<sequence length="789" mass="89040">MSNTISNGKVPMGQKIAFGLGMLANQMFPAALGIFMVVLVQDLGFPTWMWGVLFFLPRIFDSITDPIMGFISDNTKSKWGRRRHYVFIGAIVMAISFILMWQLERADGITYNFYYFLLWSLMFYLGLTIFSVPYVAMGYEMSNDFHERTSIMAVSQWIGQWAWVIAPWFWVVMYDPSWFSSADVAAQTLAIWVGVGCGLLAIVPAVFIKSESTINDDNLKPLTMKNIGSSFKEIIKGFQEAFKLEPFKKLCIATFFIFNAFNTVASFSFFIIVYYLFNGDAGAAWIWPTLFGSVGALATTFLVIPIVARMSKAMGKKNAFLTSQGISIFGYILLWFLFIPGKPYLFLIALPFFSFGIGGLFTLMMSMTADVCDLDELNFGQRREGIFGAIYWWMVKFGFAIAGGLSGLIMYLVDFTPNALTQPDGAVDGLRLFFSAFPILGTLIAMYIMRNYDITEKRALEISAELAKRKALKNTESSSYLPGKLKSLVKNNTLNSVNSIEFNEKNESVLKILYSETLNKGLHGLCFSPYVEGQQAGDILSAEQIKRRLDIIAPHTKWIRSFSCTEGNELIPEIAHQKGLKTVVGAWISNDRNRNEKEIETLINLAKAGLVDIAAVGNEVLHRNEISEQELITYLKRVKEAVPTIPVAYVDAYYQFLDKPDLVSNCDVLLVNFYPFWEGVNNDYALSYLQNMLELTQTISMGKKIIISETGWPSKGDGVEKAIPSEINAMKYFVASQEWAKSNDLELFYFSSFDESWKVKQEGTVGTAWGIWDKNEKLKFELKTDTYVI</sequence>
<feature type="transmembrane region" description="Helical" evidence="16">
    <location>
        <begin position="45"/>
        <end position="63"/>
    </location>
</feature>
<evidence type="ECO:0000256" key="6">
    <source>
        <dbReference type="ARBA" id="ARBA00022729"/>
    </source>
</evidence>
<evidence type="ECO:0000256" key="8">
    <source>
        <dbReference type="ARBA" id="ARBA00023136"/>
    </source>
</evidence>
<evidence type="ECO:0000256" key="7">
    <source>
        <dbReference type="ARBA" id="ARBA00022801"/>
    </source>
</evidence>
<evidence type="ECO:0000313" key="17">
    <source>
        <dbReference type="EMBL" id="UPQ78043.1"/>
    </source>
</evidence>
<dbReference type="EMBL" id="CP096205">
    <property type="protein sequence ID" value="UPQ78043.1"/>
    <property type="molecule type" value="Genomic_DNA"/>
</dbReference>
<keyword evidence="7" id="KW-0378">Hydrolase</keyword>
<proteinExistence type="predicted"/>
<feature type="transmembrane region" description="Helical" evidence="16">
    <location>
        <begin position="149"/>
        <end position="169"/>
    </location>
</feature>
<keyword evidence="16" id="KW-0812">Transmembrane</keyword>
<dbReference type="SUPFAM" id="SSF103473">
    <property type="entry name" value="MFS general substrate transporter"/>
    <property type="match status" value="1"/>
</dbReference>
<name>A0ABY4KE22_9FLAO</name>
<feature type="transmembrane region" description="Helical" evidence="16">
    <location>
        <begin position="432"/>
        <end position="449"/>
    </location>
</feature>
<feature type="transmembrane region" description="Helical" evidence="16">
    <location>
        <begin position="84"/>
        <end position="101"/>
    </location>
</feature>
<keyword evidence="10" id="KW-0119">Carbohydrate metabolism</keyword>
<keyword evidence="9" id="KW-0325">Glycoprotein</keyword>
<evidence type="ECO:0000256" key="3">
    <source>
        <dbReference type="ARBA" id="ARBA00022475"/>
    </source>
</evidence>
<evidence type="ECO:0000256" key="5">
    <source>
        <dbReference type="ARBA" id="ARBA00022525"/>
    </source>
</evidence>
<evidence type="ECO:0000256" key="10">
    <source>
        <dbReference type="ARBA" id="ARBA00023277"/>
    </source>
</evidence>